<evidence type="ECO:0000313" key="2">
    <source>
        <dbReference type="EMBL" id="CAI4211894.1"/>
    </source>
</evidence>
<feature type="signal peptide" evidence="1">
    <location>
        <begin position="1"/>
        <end position="17"/>
    </location>
</feature>
<dbReference type="EMBL" id="CALLCH030000003">
    <property type="protein sequence ID" value="CAI4211894.1"/>
    <property type="molecule type" value="Genomic_DNA"/>
</dbReference>
<protein>
    <submittedName>
        <fullName evidence="2">Uncharacterized protein</fullName>
    </submittedName>
</protein>
<organism evidence="2 3">
    <name type="scientific">Parascedosporium putredinis</name>
    <dbReference type="NCBI Taxonomy" id="1442378"/>
    <lineage>
        <taxon>Eukaryota</taxon>
        <taxon>Fungi</taxon>
        <taxon>Dikarya</taxon>
        <taxon>Ascomycota</taxon>
        <taxon>Pezizomycotina</taxon>
        <taxon>Sordariomycetes</taxon>
        <taxon>Hypocreomycetidae</taxon>
        <taxon>Microascales</taxon>
        <taxon>Microascaceae</taxon>
        <taxon>Parascedosporium</taxon>
    </lineage>
</organism>
<dbReference type="Proteomes" id="UP000838763">
    <property type="component" value="Unassembled WGS sequence"/>
</dbReference>
<proteinExistence type="predicted"/>
<sequence>MRFTHLVALLPIALASAAENTIVKRSNLGTLMALCDADIPRGTLWISEEKAYTCATITDTDVVATAGEYCISAATTSLDGDKDLCASHQDCGDGGFCVELTTWKRVCWRLTWDRRCATVGQ</sequence>
<evidence type="ECO:0000313" key="3">
    <source>
        <dbReference type="Proteomes" id="UP000838763"/>
    </source>
</evidence>
<gene>
    <name evidence="2" type="ORF">PPNO1_LOCUS1666</name>
</gene>
<dbReference type="AlphaFoldDB" id="A0A9P1GWB2"/>
<evidence type="ECO:0000256" key="1">
    <source>
        <dbReference type="SAM" id="SignalP"/>
    </source>
</evidence>
<feature type="chain" id="PRO_5040108798" evidence="1">
    <location>
        <begin position="18"/>
        <end position="121"/>
    </location>
</feature>
<reference evidence="2" key="1">
    <citation type="submission" date="2022-11" db="EMBL/GenBank/DDBJ databases">
        <authorList>
            <person name="Scott C."/>
            <person name="Bruce N."/>
        </authorList>
    </citation>
    <scope>NUCLEOTIDE SEQUENCE</scope>
</reference>
<accession>A0A9P1GWB2</accession>
<name>A0A9P1GWB2_9PEZI</name>
<keyword evidence="1" id="KW-0732">Signal</keyword>
<keyword evidence="3" id="KW-1185">Reference proteome</keyword>
<comment type="caution">
    <text evidence="2">The sequence shown here is derived from an EMBL/GenBank/DDBJ whole genome shotgun (WGS) entry which is preliminary data.</text>
</comment>